<dbReference type="AlphaFoldDB" id="A0A381VT01"/>
<proteinExistence type="predicted"/>
<dbReference type="PROSITE" id="PS51257">
    <property type="entry name" value="PROKAR_LIPOPROTEIN"/>
    <property type="match status" value="1"/>
</dbReference>
<name>A0A381VT01_9ZZZZ</name>
<dbReference type="EMBL" id="UINC01009692">
    <property type="protein sequence ID" value="SVA43419.1"/>
    <property type="molecule type" value="Genomic_DNA"/>
</dbReference>
<feature type="non-terminal residue" evidence="2">
    <location>
        <position position="227"/>
    </location>
</feature>
<dbReference type="PANTHER" id="PTHR21708">
    <property type="entry name" value="PROBABLE 2-DEHYDROPANTOATE 2-REDUCTASE"/>
    <property type="match status" value="1"/>
</dbReference>
<organism evidence="2">
    <name type="scientific">marine metagenome</name>
    <dbReference type="NCBI Taxonomy" id="408172"/>
    <lineage>
        <taxon>unclassified sequences</taxon>
        <taxon>metagenomes</taxon>
        <taxon>ecological metagenomes</taxon>
    </lineage>
</organism>
<dbReference type="SUPFAM" id="SSF51735">
    <property type="entry name" value="NAD(P)-binding Rossmann-fold domains"/>
    <property type="match status" value="1"/>
</dbReference>
<gene>
    <name evidence="2" type="ORF">METZ01_LOCUS96273</name>
</gene>
<dbReference type="GO" id="GO:0008677">
    <property type="term" value="F:2-dehydropantoate 2-reductase activity"/>
    <property type="evidence" value="ECO:0007669"/>
    <property type="project" value="InterPro"/>
</dbReference>
<evidence type="ECO:0000313" key="2">
    <source>
        <dbReference type="EMBL" id="SVA43419.1"/>
    </source>
</evidence>
<dbReference type="Pfam" id="PF02558">
    <property type="entry name" value="ApbA"/>
    <property type="match status" value="1"/>
</dbReference>
<reference evidence="2" key="1">
    <citation type="submission" date="2018-05" db="EMBL/GenBank/DDBJ databases">
        <authorList>
            <person name="Lanie J.A."/>
            <person name="Ng W.-L."/>
            <person name="Kazmierczak K.M."/>
            <person name="Andrzejewski T.M."/>
            <person name="Davidsen T.M."/>
            <person name="Wayne K.J."/>
            <person name="Tettelin H."/>
            <person name="Glass J.I."/>
            <person name="Rusch D."/>
            <person name="Podicherti R."/>
            <person name="Tsui H.-C.T."/>
            <person name="Winkler M.E."/>
        </authorList>
    </citation>
    <scope>NUCLEOTIDE SEQUENCE</scope>
</reference>
<feature type="domain" description="Ketopantoate reductase N-terminal" evidence="1">
    <location>
        <begin position="8"/>
        <end position="156"/>
    </location>
</feature>
<dbReference type="InterPro" id="IPR036291">
    <property type="entry name" value="NAD(P)-bd_dom_sf"/>
</dbReference>
<evidence type="ECO:0000259" key="1">
    <source>
        <dbReference type="Pfam" id="PF02558"/>
    </source>
</evidence>
<accession>A0A381VT01</accession>
<dbReference type="GO" id="GO:0005737">
    <property type="term" value="C:cytoplasm"/>
    <property type="evidence" value="ECO:0007669"/>
    <property type="project" value="TreeGrafter"/>
</dbReference>
<dbReference type="Gene3D" id="3.40.50.720">
    <property type="entry name" value="NAD(P)-binding Rossmann-like Domain"/>
    <property type="match status" value="1"/>
</dbReference>
<dbReference type="PANTHER" id="PTHR21708:SF26">
    <property type="entry name" value="2-DEHYDROPANTOATE 2-REDUCTASE"/>
    <property type="match status" value="1"/>
</dbReference>
<dbReference type="InterPro" id="IPR051402">
    <property type="entry name" value="KPR-Related"/>
</dbReference>
<sequence>MINKDLKVAVLGAGAMGCLFGGLLAEKGLNVILIDVWKEHIEAINKNGLKMDGHGGDRFIKVKATNEPSKLDIVDAVIVMCKATALEPALNSIKNIIGEKTTFMSFQNGIGHETIMQKIVGKEKVIGGTTTQASNILSPGHIKNHAALPSWIGEYDGGISERVKEIADTFSAHGLEMIAAEDVKKRKWMKLFALTAIGPLSAIFDLNHTELYIDNNNQSISRSLGKE</sequence>
<dbReference type="GO" id="GO:0015940">
    <property type="term" value="P:pantothenate biosynthetic process"/>
    <property type="evidence" value="ECO:0007669"/>
    <property type="project" value="InterPro"/>
</dbReference>
<dbReference type="InterPro" id="IPR013332">
    <property type="entry name" value="KPR_N"/>
</dbReference>
<protein>
    <recommendedName>
        <fullName evidence="1">Ketopantoate reductase N-terminal domain-containing protein</fullName>
    </recommendedName>
</protein>
<dbReference type="InterPro" id="IPR003710">
    <property type="entry name" value="ApbA"/>
</dbReference>
<dbReference type="NCBIfam" id="TIGR00745">
    <property type="entry name" value="apbA_panE"/>
    <property type="match status" value="1"/>
</dbReference>